<accession>A0AAD5MD43</accession>
<keyword evidence="2" id="KW-1185">Reference proteome</keyword>
<dbReference type="AlphaFoldDB" id="A0AAD5MD43"/>
<sequence>MILYLFVCLSVVTFNIPALETTILRAAVIVWAAVHARDRIPFAQEDPNLQFLCRGSLSDYAACQCKEDEGEVACINAQFVDTDVFINLNANYNRSAELMCVFPSLLARKIQRQKINSPLWLEIEN</sequence>
<dbReference type="Proteomes" id="UP001196413">
    <property type="component" value="Unassembled WGS sequence"/>
</dbReference>
<reference evidence="1" key="1">
    <citation type="submission" date="2021-06" db="EMBL/GenBank/DDBJ databases">
        <title>Parelaphostrongylus tenuis whole genome reference sequence.</title>
        <authorList>
            <person name="Garwood T.J."/>
            <person name="Larsen P.A."/>
            <person name="Fountain-Jones N.M."/>
            <person name="Garbe J.R."/>
            <person name="Macchietto M.G."/>
            <person name="Kania S.A."/>
            <person name="Gerhold R.W."/>
            <person name="Richards J.E."/>
            <person name="Wolf T.M."/>
        </authorList>
    </citation>
    <scope>NUCLEOTIDE SEQUENCE</scope>
    <source>
        <strain evidence="1">MNPRO001-30</strain>
        <tissue evidence="1">Meninges</tissue>
    </source>
</reference>
<evidence type="ECO:0000313" key="2">
    <source>
        <dbReference type="Proteomes" id="UP001196413"/>
    </source>
</evidence>
<protein>
    <submittedName>
        <fullName evidence="1">Uncharacterized protein</fullName>
    </submittedName>
</protein>
<evidence type="ECO:0000313" key="1">
    <source>
        <dbReference type="EMBL" id="KAJ1356402.1"/>
    </source>
</evidence>
<gene>
    <name evidence="1" type="ORF">KIN20_014109</name>
</gene>
<name>A0AAD5MD43_PARTN</name>
<proteinExistence type="predicted"/>
<comment type="caution">
    <text evidence="1">The sequence shown here is derived from an EMBL/GenBank/DDBJ whole genome shotgun (WGS) entry which is preliminary data.</text>
</comment>
<organism evidence="1 2">
    <name type="scientific">Parelaphostrongylus tenuis</name>
    <name type="common">Meningeal worm</name>
    <dbReference type="NCBI Taxonomy" id="148309"/>
    <lineage>
        <taxon>Eukaryota</taxon>
        <taxon>Metazoa</taxon>
        <taxon>Ecdysozoa</taxon>
        <taxon>Nematoda</taxon>
        <taxon>Chromadorea</taxon>
        <taxon>Rhabditida</taxon>
        <taxon>Rhabditina</taxon>
        <taxon>Rhabditomorpha</taxon>
        <taxon>Strongyloidea</taxon>
        <taxon>Metastrongylidae</taxon>
        <taxon>Parelaphostrongylus</taxon>
    </lineage>
</organism>
<dbReference type="EMBL" id="JAHQIW010002797">
    <property type="protein sequence ID" value="KAJ1356402.1"/>
    <property type="molecule type" value="Genomic_DNA"/>
</dbReference>